<dbReference type="InterPro" id="IPR047057">
    <property type="entry name" value="MerR_fam"/>
</dbReference>
<dbReference type="RefSeq" id="WP_138839825.1">
    <property type="nucleotide sequence ID" value="NZ_VCPD01000001.1"/>
</dbReference>
<evidence type="ECO:0000313" key="4">
    <source>
        <dbReference type="EMBL" id="TMV09766.1"/>
    </source>
</evidence>
<accession>A0ABY2X308</accession>
<dbReference type="PROSITE" id="PS50937">
    <property type="entry name" value="HTH_MERR_2"/>
    <property type="match status" value="1"/>
</dbReference>
<dbReference type="PROSITE" id="PS00552">
    <property type="entry name" value="HTH_MERR_1"/>
    <property type="match status" value="1"/>
</dbReference>
<evidence type="ECO:0000259" key="3">
    <source>
        <dbReference type="PROSITE" id="PS50937"/>
    </source>
</evidence>
<dbReference type="PRINTS" id="PR00040">
    <property type="entry name" value="HTHMERR"/>
</dbReference>
<dbReference type="SUPFAM" id="SSF46955">
    <property type="entry name" value="Putative DNA-binding domain"/>
    <property type="match status" value="1"/>
</dbReference>
<protein>
    <submittedName>
        <fullName evidence="4">MerR family transcriptional regulator</fullName>
    </submittedName>
</protein>
<evidence type="ECO:0000313" key="5">
    <source>
        <dbReference type="Proteomes" id="UP001193035"/>
    </source>
</evidence>
<dbReference type="PANTHER" id="PTHR30204:SF97">
    <property type="entry name" value="MERR FAMILY REGULATORY PROTEIN"/>
    <property type="match status" value="1"/>
</dbReference>
<dbReference type="Pfam" id="PF13411">
    <property type="entry name" value="MerR_1"/>
    <property type="match status" value="1"/>
</dbReference>
<keyword evidence="2" id="KW-0175">Coiled coil</keyword>
<sequence length="121" mass="13356">MRIGELARRSGLSRDTLRFYERQGLIRSTPGPDATNSYRDYPEDALITLEQIADAQAAGISIADLTVLLGQLQAADPDTFDGEAFLQDRIDEVEARIARAERFLEGLKRAKAALAAPPVRR</sequence>
<dbReference type="InterPro" id="IPR009061">
    <property type="entry name" value="DNA-bd_dom_put_sf"/>
</dbReference>
<comment type="caution">
    <text evidence="4">The sequence shown here is derived from an EMBL/GenBank/DDBJ whole genome shotgun (WGS) entry which is preliminary data.</text>
</comment>
<reference evidence="4 5" key="1">
    <citation type="submission" date="2019-05" db="EMBL/GenBank/DDBJ databases">
        <title>Ruegeria sp. nov., isolated from tidal flat.</title>
        <authorList>
            <person name="Kim W."/>
        </authorList>
    </citation>
    <scope>NUCLEOTIDE SEQUENCE [LARGE SCALE GENOMIC DNA]</scope>
    <source>
        <strain evidence="4 5">CAU 1488</strain>
    </source>
</reference>
<dbReference type="Gene3D" id="1.10.1660.10">
    <property type="match status" value="1"/>
</dbReference>
<dbReference type="EMBL" id="VCPD01000001">
    <property type="protein sequence ID" value="TMV09766.1"/>
    <property type="molecule type" value="Genomic_DNA"/>
</dbReference>
<dbReference type="PANTHER" id="PTHR30204">
    <property type="entry name" value="REDOX-CYCLING DRUG-SENSING TRANSCRIPTIONAL ACTIVATOR SOXR"/>
    <property type="match status" value="1"/>
</dbReference>
<organism evidence="4 5">
    <name type="scientific">Ruegeria sediminis</name>
    <dbReference type="NCBI Taxonomy" id="2583820"/>
    <lineage>
        <taxon>Bacteria</taxon>
        <taxon>Pseudomonadati</taxon>
        <taxon>Pseudomonadota</taxon>
        <taxon>Alphaproteobacteria</taxon>
        <taxon>Rhodobacterales</taxon>
        <taxon>Roseobacteraceae</taxon>
        <taxon>Ruegeria</taxon>
    </lineage>
</organism>
<name>A0ABY2X308_9RHOB</name>
<feature type="domain" description="HTH merR-type" evidence="3">
    <location>
        <begin position="1"/>
        <end position="71"/>
    </location>
</feature>
<gene>
    <name evidence="4" type="ORF">FGK63_01470</name>
</gene>
<evidence type="ECO:0000256" key="1">
    <source>
        <dbReference type="ARBA" id="ARBA00023125"/>
    </source>
</evidence>
<dbReference type="Proteomes" id="UP001193035">
    <property type="component" value="Unassembled WGS sequence"/>
</dbReference>
<proteinExistence type="predicted"/>
<keyword evidence="1" id="KW-0238">DNA-binding</keyword>
<evidence type="ECO:0000256" key="2">
    <source>
        <dbReference type="SAM" id="Coils"/>
    </source>
</evidence>
<dbReference type="SMART" id="SM00422">
    <property type="entry name" value="HTH_MERR"/>
    <property type="match status" value="1"/>
</dbReference>
<dbReference type="InterPro" id="IPR000551">
    <property type="entry name" value="MerR-type_HTH_dom"/>
</dbReference>
<keyword evidence="5" id="KW-1185">Reference proteome</keyword>
<feature type="coiled-coil region" evidence="2">
    <location>
        <begin position="83"/>
        <end position="110"/>
    </location>
</feature>